<proteinExistence type="predicted"/>
<reference evidence="2" key="1">
    <citation type="journal article" date="2023" name="Front. Plant Sci.">
        <title>Chromosomal-level genome assembly of Melastoma candidum provides insights into trichome evolution.</title>
        <authorList>
            <person name="Zhong Y."/>
            <person name="Wu W."/>
            <person name="Sun C."/>
            <person name="Zou P."/>
            <person name="Liu Y."/>
            <person name="Dai S."/>
            <person name="Zhou R."/>
        </authorList>
    </citation>
    <scope>NUCLEOTIDE SEQUENCE [LARGE SCALE GENOMIC DNA]</scope>
</reference>
<protein>
    <submittedName>
        <fullName evidence="1">Uncharacterized protein</fullName>
    </submittedName>
</protein>
<sequence length="120" mass="14171">MNWYFKDEIPVARYPELDDVNHAGRFCHRNHVVCKRREKRIPMERSSPSFFYIQREARKREEDGNACGGGPCASLKAPKVEAVDEDLYKIPPELIFRYQTMKRKRVLRFFSRCLAPACTM</sequence>
<name>A0ACB9R0X3_9MYRT</name>
<evidence type="ECO:0000313" key="2">
    <source>
        <dbReference type="Proteomes" id="UP001057402"/>
    </source>
</evidence>
<gene>
    <name evidence="1" type="ORF">MLD38_010753</name>
</gene>
<accession>A0ACB9R0X3</accession>
<dbReference type="EMBL" id="CM042883">
    <property type="protein sequence ID" value="KAI4372535.1"/>
    <property type="molecule type" value="Genomic_DNA"/>
</dbReference>
<evidence type="ECO:0000313" key="1">
    <source>
        <dbReference type="EMBL" id="KAI4372535.1"/>
    </source>
</evidence>
<keyword evidence="2" id="KW-1185">Reference proteome</keyword>
<organism evidence="1 2">
    <name type="scientific">Melastoma candidum</name>
    <dbReference type="NCBI Taxonomy" id="119954"/>
    <lineage>
        <taxon>Eukaryota</taxon>
        <taxon>Viridiplantae</taxon>
        <taxon>Streptophyta</taxon>
        <taxon>Embryophyta</taxon>
        <taxon>Tracheophyta</taxon>
        <taxon>Spermatophyta</taxon>
        <taxon>Magnoliopsida</taxon>
        <taxon>eudicotyledons</taxon>
        <taxon>Gunneridae</taxon>
        <taxon>Pentapetalae</taxon>
        <taxon>rosids</taxon>
        <taxon>malvids</taxon>
        <taxon>Myrtales</taxon>
        <taxon>Melastomataceae</taxon>
        <taxon>Melastomatoideae</taxon>
        <taxon>Melastomateae</taxon>
        <taxon>Melastoma</taxon>
    </lineage>
</organism>
<dbReference type="Proteomes" id="UP001057402">
    <property type="component" value="Chromosome 4"/>
</dbReference>
<comment type="caution">
    <text evidence="1">The sequence shown here is derived from an EMBL/GenBank/DDBJ whole genome shotgun (WGS) entry which is preliminary data.</text>
</comment>